<feature type="signal peptide" evidence="2">
    <location>
        <begin position="1"/>
        <end position="20"/>
    </location>
</feature>
<gene>
    <name evidence="4" type="primary">LOC6901299</name>
</gene>
<dbReference type="Proteomes" id="UP000001819">
    <property type="component" value="Chromosome X"/>
</dbReference>
<dbReference type="RefSeq" id="XP_033240426.1">
    <property type="nucleotide sequence ID" value="XM_033384535.1"/>
</dbReference>
<accession>A0A6I8WAJ5</accession>
<proteinExistence type="predicted"/>
<protein>
    <submittedName>
        <fullName evidence="4">Salivary glue protein Sgs-4-like</fullName>
    </submittedName>
</protein>
<dbReference type="AlphaFoldDB" id="A0A6I8WAJ5"/>
<feature type="region of interest" description="Disordered" evidence="1">
    <location>
        <begin position="31"/>
        <end position="66"/>
    </location>
</feature>
<keyword evidence="2" id="KW-0732">Signal</keyword>
<evidence type="ECO:0000313" key="3">
    <source>
        <dbReference type="Proteomes" id="UP000001819"/>
    </source>
</evidence>
<evidence type="ECO:0000256" key="2">
    <source>
        <dbReference type="SAM" id="SignalP"/>
    </source>
</evidence>
<feature type="compositionally biased region" description="Basic residues" evidence="1">
    <location>
        <begin position="154"/>
        <end position="166"/>
    </location>
</feature>
<reference evidence="4" key="1">
    <citation type="submission" date="2025-08" db="UniProtKB">
        <authorList>
            <consortium name="RefSeq"/>
        </authorList>
    </citation>
    <scope>IDENTIFICATION</scope>
    <source>
        <strain evidence="4">MV-25-SWS-2005</strain>
        <tissue evidence="4">Whole body</tissue>
    </source>
</reference>
<evidence type="ECO:0000313" key="4">
    <source>
        <dbReference type="RefSeq" id="XP_033240426.1"/>
    </source>
</evidence>
<sequence length="166" mass="17435">MRFLWLMGLIVAGALFEASASKCSKRRPRTCLGRGPTNVDDNSDSSEDCDCSNGNEEEEPCGATTQPPIVDCQPTCSTWSPSEATAEPTTQPPCGCGNGEEVPCGPTTQPPISDCQPTCCTWSPPVTPLPDTSPGTTCTTAEPATQPPCGCGKTRVRKHGRRKSCG</sequence>
<keyword evidence="3" id="KW-1185">Reference proteome</keyword>
<evidence type="ECO:0000256" key="1">
    <source>
        <dbReference type="SAM" id="MobiDB-lite"/>
    </source>
</evidence>
<feature type="compositionally biased region" description="Polar residues" evidence="1">
    <location>
        <begin position="133"/>
        <end position="143"/>
    </location>
</feature>
<feature type="chain" id="PRO_5026158664" evidence="2">
    <location>
        <begin position="21"/>
        <end position="166"/>
    </location>
</feature>
<name>A0A6I8WAJ5_DROPS</name>
<dbReference type="KEGG" id="dpo:6901299"/>
<dbReference type="InParanoid" id="A0A6I8WAJ5"/>
<feature type="compositionally biased region" description="Acidic residues" evidence="1">
    <location>
        <begin position="41"/>
        <end position="60"/>
    </location>
</feature>
<feature type="region of interest" description="Disordered" evidence="1">
    <location>
        <begin position="131"/>
        <end position="166"/>
    </location>
</feature>
<organism evidence="3 4">
    <name type="scientific">Drosophila pseudoobscura pseudoobscura</name>
    <name type="common">Fruit fly</name>
    <dbReference type="NCBI Taxonomy" id="46245"/>
    <lineage>
        <taxon>Eukaryota</taxon>
        <taxon>Metazoa</taxon>
        <taxon>Ecdysozoa</taxon>
        <taxon>Arthropoda</taxon>
        <taxon>Hexapoda</taxon>
        <taxon>Insecta</taxon>
        <taxon>Pterygota</taxon>
        <taxon>Neoptera</taxon>
        <taxon>Endopterygota</taxon>
        <taxon>Diptera</taxon>
        <taxon>Brachycera</taxon>
        <taxon>Muscomorpha</taxon>
        <taxon>Ephydroidea</taxon>
        <taxon>Drosophilidae</taxon>
        <taxon>Drosophila</taxon>
        <taxon>Sophophora</taxon>
    </lineage>
</organism>